<name>A0A540WPR4_9BACT</name>
<evidence type="ECO:0000256" key="1">
    <source>
        <dbReference type="SAM" id="SignalP"/>
    </source>
</evidence>
<protein>
    <recommendedName>
        <fullName evidence="4">Lipoprotein</fullName>
    </recommendedName>
</protein>
<reference evidence="2 3" key="1">
    <citation type="submission" date="2019-06" db="EMBL/GenBank/DDBJ databases">
        <authorList>
            <person name="Livingstone P."/>
            <person name="Whitworth D."/>
        </authorList>
    </citation>
    <scope>NUCLEOTIDE SEQUENCE [LARGE SCALE GENOMIC DNA]</scope>
    <source>
        <strain evidence="2 3">AM401</strain>
    </source>
</reference>
<feature type="chain" id="PRO_5022218652" description="Lipoprotein" evidence="1">
    <location>
        <begin position="29"/>
        <end position="449"/>
    </location>
</feature>
<dbReference type="EMBL" id="VIFM01000224">
    <property type="protein sequence ID" value="TQF10867.1"/>
    <property type="molecule type" value="Genomic_DNA"/>
</dbReference>
<feature type="signal peptide" evidence="1">
    <location>
        <begin position="1"/>
        <end position="28"/>
    </location>
</feature>
<accession>A0A540WPR4</accession>
<keyword evidence="3" id="KW-1185">Reference proteome</keyword>
<dbReference type="OrthoDB" id="1299654at2"/>
<gene>
    <name evidence="2" type="ORF">FJV41_37255</name>
</gene>
<evidence type="ECO:0000313" key="2">
    <source>
        <dbReference type="EMBL" id="TQF10867.1"/>
    </source>
</evidence>
<comment type="caution">
    <text evidence="2">The sequence shown here is derived from an EMBL/GenBank/DDBJ whole genome shotgun (WGS) entry which is preliminary data.</text>
</comment>
<evidence type="ECO:0000313" key="3">
    <source>
        <dbReference type="Proteomes" id="UP000315369"/>
    </source>
</evidence>
<sequence length="449" mass="48389">MSQRGIVTRCGIATACLWGVVSSGNALAAPESAAVVPEVMAVGEITAAFADFRRTCEADGRRLWGHSLCAPLLVVHPETRAFVASEWPGKSGAGPWVGVLPTDVTIANTALTWAGVSWVQLRAPLPEAPARRRALLAHEAFHRLANSLGHRGQEGANAHLDDFEGRTLLQLEWRALASALRSSTASARRTAVEDALAFRSERRARFASATTEEGSLERHEGLAEYTGVSAAAGQARERRALALENLDDGARRNSFVRAFAYASGPAYGLLLDEAGASATGWRKRALEGADLGELLGEALRLPAPGPERNVARRETRYEGSALREAETTRARLARERAEALRKRLVEGPVLRLPLLRMRIQFNPGELVPLPEHGTVYPGARIVDEWGSLSVTSEVLVAQDWKSATVVAPPERAQGSRWQGDGWVLDLAPGWSVRAGARPGELALQAPESR</sequence>
<dbReference type="RefSeq" id="WP_141647370.1">
    <property type="nucleotide sequence ID" value="NZ_VIFM01000224.1"/>
</dbReference>
<dbReference type="AlphaFoldDB" id="A0A540WPR4"/>
<proteinExistence type="predicted"/>
<evidence type="ECO:0008006" key="4">
    <source>
        <dbReference type="Google" id="ProtNLM"/>
    </source>
</evidence>
<organism evidence="2 3">
    <name type="scientific">Myxococcus llanfairpwllgwyngyllgogerychwyrndrobwllllantysiliogogogochensis</name>
    <dbReference type="NCBI Taxonomy" id="2590453"/>
    <lineage>
        <taxon>Bacteria</taxon>
        <taxon>Pseudomonadati</taxon>
        <taxon>Myxococcota</taxon>
        <taxon>Myxococcia</taxon>
        <taxon>Myxococcales</taxon>
        <taxon>Cystobacterineae</taxon>
        <taxon>Myxococcaceae</taxon>
        <taxon>Myxococcus</taxon>
    </lineage>
</organism>
<dbReference type="Proteomes" id="UP000315369">
    <property type="component" value="Unassembled WGS sequence"/>
</dbReference>
<keyword evidence="1" id="KW-0732">Signal</keyword>